<reference evidence="8 9" key="1">
    <citation type="journal article" date="2004" name="Science">
        <title>The Ashbya gossypii genome as a tool for mapping the ancient Saccharomyces cerevisiae genome.</title>
        <authorList>
            <person name="Dietrich F.S."/>
            <person name="Voegeli S."/>
            <person name="Brachat S."/>
            <person name="Lerch A."/>
            <person name="Gates K."/>
            <person name="Steiner S."/>
            <person name="Mohr C."/>
            <person name="Pohlmann R."/>
            <person name="Luedi P."/>
            <person name="Choi S."/>
            <person name="Wing R.A."/>
            <person name="Flavier A."/>
            <person name="Gaffney T.D."/>
            <person name="Philippsen P."/>
        </authorList>
    </citation>
    <scope>NUCLEOTIDE SEQUENCE [LARGE SCALE GENOMIC DNA]</scope>
    <source>
        <strain evidence="9">ATCC 10895 / CBS 109.51 / FGSC 9923 / NRRL Y-1056</strain>
    </source>
</reference>
<dbReference type="Gene3D" id="1.25.10.10">
    <property type="entry name" value="Leucine-rich Repeat Variant"/>
    <property type="match status" value="1"/>
</dbReference>
<protein>
    <recommendedName>
        <fullName evidence="6">AP complex subunit beta</fullName>
    </recommendedName>
</protein>
<dbReference type="EMBL" id="AE016819">
    <property type="protein sequence ID" value="AAS53571.2"/>
    <property type="molecule type" value="Genomic_DNA"/>
</dbReference>
<dbReference type="KEGG" id="ago:AGOS_AFR200W"/>
<keyword evidence="4 6" id="KW-0653">Protein transport</keyword>
<dbReference type="GO" id="GO:0030117">
    <property type="term" value="C:membrane coat"/>
    <property type="evidence" value="ECO:0007669"/>
    <property type="project" value="InterPro"/>
</dbReference>
<dbReference type="HOGENOM" id="CLU_006320_4_0_1"/>
<dbReference type="InterPro" id="IPR016024">
    <property type="entry name" value="ARM-type_fold"/>
</dbReference>
<keyword evidence="9" id="KW-1185">Reference proteome</keyword>
<dbReference type="Pfam" id="PF01602">
    <property type="entry name" value="Adaptin_N"/>
    <property type="match status" value="1"/>
</dbReference>
<keyword evidence="5 6" id="KW-0472">Membrane</keyword>
<gene>
    <name evidence="8" type="ORF">AGOS_AFR200W</name>
</gene>
<dbReference type="InterPro" id="IPR026739">
    <property type="entry name" value="AP_beta"/>
</dbReference>
<dbReference type="eggNOG" id="KOG1061">
    <property type="taxonomic scope" value="Eukaryota"/>
</dbReference>
<reference evidence="9" key="2">
    <citation type="journal article" date="2013" name="G3 (Bethesda)">
        <title>Genomes of Ashbya fungi isolated from insects reveal four mating-type loci, numerous translocations, lack of transposons, and distinct gene duplications.</title>
        <authorList>
            <person name="Dietrich F.S."/>
            <person name="Voegeli S."/>
            <person name="Kuo S."/>
            <person name="Philippsen P."/>
        </authorList>
    </citation>
    <scope>GENOME REANNOTATION</scope>
    <source>
        <strain evidence="9">ATCC 10895 / CBS 109.51 / FGSC 9923 / NRRL Y-1056</strain>
    </source>
</reference>
<dbReference type="GO" id="GO:0016192">
    <property type="term" value="P:vesicle-mediated transport"/>
    <property type="evidence" value="ECO:0000318"/>
    <property type="project" value="GO_Central"/>
</dbReference>
<dbReference type="InterPro" id="IPR011989">
    <property type="entry name" value="ARM-like"/>
</dbReference>
<dbReference type="GO" id="GO:0030276">
    <property type="term" value="F:clathrin binding"/>
    <property type="evidence" value="ECO:0007669"/>
    <property type="project" value="InterPro"/>
</dbReference>
<dbReference type="GO" id="GO:0012505">
    <property type="term" value="C:endomembrane system"/>
    <property type="evidence" value="ECO:0007669"/>
    <property type="project" value="UniProtKB-SubCell"/>
</dbReference>
<comment type="similarity">
    <text evidence="2 6">Belongs to the adaptor complexes large subunit family.</text>
</comment>
<accession>Q753X2</accession>
<dbReference type="OrthoDB" id="10254310at2759"/>
<dbReference type="OMA" id="NPPEVQW"/>
<dbReference type="FunCoup" id="Q753X2">
    <property type="interactions" value="872"/>
</dbReference>
<dbReference type="InParanoid" id="Q753X2"/>
<evidence type="ECO:0000313" key="9">
    <source>
        <dbReference type="Proteomes" id="UP000000591"/>
    </source>
</evidence>
<dbReference type="GO" id="GO:0006886">
    <property type="term" value="P:intracellular protein transport"/>
    <property type="evidence" value="ECO:0007669"/>
    <property type="project" value="InterPro"/>
</dbReference>
<evidence type="ECO:0000313" key="8">
    <source>
        <dbReference type="EMBL" id="AAS53571.2"/>
    </source>
</evidence>
<dbReference type="RefSeq" id="NP_985747.2">
    <property type="nucleotide sequence ID" value="NM_211101.2"/>
</dbReference>
<evidence type="ECO:0000256" key="2">
    <source>
        <dbReference type="ARBA" id="ARBA00006613"/>
    </source>
</evidence>
<comment type="function">
    <text evidence="6">Adaptins are components of the adaptor complexes which link clathrin to receptors in coated vesicles. Clathrin-associated protein complexes are believed to interact with the cytoplasmic tails of membrane proteins, leading to their selection and concentration.</text>
</comment>
<dbReference type="AlphaFoldDB" id="Q753X2"/>
<comment type="subcellular location">
    <subcellularLocation>
        <location evidence="1">Endomembrane system</location>
    </subcellularLocation>
</comment>
<dbReference type="PIRSF" id="PIRSF002291">
    <property type="entry name" value="AP_complex_beta"/>
    <property type="match status" value="1"/>
</dbReference>
<dbReference type="PANTHER" id="PTHR11134">
    <property type="entry name" value="ADAPTOR COMPLEX SUBUNIT BETA FAMILY MEMBER"/>
    <property type="match status" value="1"/>
</dbReference>
<evidence type="ECO:0000256" key="1">
    <source>
        <dbReference type="ARBA" id="ARBA00004308"/>
    </source>
</evidence>
<dbReference type="InterPro" id="IPR016342">
    <property type="entry name" value="AP_complex_bsu_1_2_4"/>
</dbReference>
<sequence>MDKKIKRFLKDAVRVAPKISNKGELFELKNGLVSKYPQTRKDAIKKTIQQMTLGKDVSSLFPDVLKNIATSDIEQKKLVYLYVINYAQTHPELCILAVNTFVTDAQDPNPLIRCMAIRTMSMIRVDKILEHVEIPLRKTLQDDNPYVRKTAVICVAKLFQLNRELCMELDVLTDLMSALDDSNPMVVANSIAALTEIYELDRSAVPLPLLIQSHVTQFLNALNECTEWARITILGALAQYEAKDAMEAQDTIVRVTPHLQHVNAAVVLASVKVIVKNLDFLPREMQKQPSEKISTALVSLMSTPPEMQYVALKTIRILLQKYPTLLEKELRIFYVKFNDPMYVKLEKLDIMVRLVTTSNLKQCSTLLLELREYALEFEPEFVSKAILAISQLAIKFAHGADAVNASKFIAKAIDILSTLIQDRNTFQDECLISICDLLRYDPQLSGMPLSIISSWTDAESRLVTDQGKCNYIWLLGQYQFPNAEEKLMQFVDTYPQQGQSTQMSILVTVVKLSQQLPGHVLQRVLELATTQAQDIDIRDMAMLYWRCLSLPNPESLINELCNTKLPQLTNTLDYFSPELLHTLLNELSTLSSIYYKPLSQFKYRAPQQSEVQSKALDELTSLAHAEIAKNMNNETLLNMDDAQAAPKPGNTLAELSDLFGNTGGSLLDKPMQDMSLHADSRTVQGASKDLLDLF</sequence>
<proteinExistence type="inferred from homology"/>
<evidence type="ECO:0000259" key="7">
    <source>
        <dbReference type="Pfam" id="PF01602"/>
    </source>
</evidence>
<evidence type="ECO:0000256" key="3">
    <source>
        <dbReference type="ARBA" id="ARBA00022448"/>
    </source>
</evidence>
<dbReference type="GeneID" id="4622008"/>
<evidence type="ECO:0000256" key="6">
    <source>
        <dbReference type="PIRNR" id="PIRNR002291"/>
    </source>
</evidence>
<dbReference type="SUPFAM" id="SSF48371">
    <property type="entry name" value="ARM repeat"/>
    <property type="match status" value="1"/>
</dbReference>
<dbReference type="STRING" id="284811.Q753X2"/>
<dbReference type="InterPro" id="IPR002553">
    <property type="entry name" value="Clathrin/coatomer_adapt-like_N"/>
</dbReference>
<feature type="domain" description="Clathrin/coatomer adaptor adaptin-like N-terminal" evidence="7">
    <location>
        <begin position="21"/>
        <end position="550"/>
    </location>
</feature>
<dbReference type="Proteomes" id="UP000000591">
    <property type="component" value="Chromosome VI"/>
</dbReference>
<evidence type="ECO:0000256" key="5">
    <source>
        <dbReference type="ARBA" id="ARBA00023136"/>
    </source>
</evidence>
<organism evidence="8 9">
    <name type="scientific">Eremothecium gossypii (strain ATCC 10895 / CBS 109.51 / FGSC 9923 / NRRL Y-1056)</name>
    <name type="common">Yeast</name>
    <name type="synonym">Ashbya gossypii</name>
    <dbReference type="NCBI Taxonomy" id="284811"/>
    <lineage>
        <taxon>Eukaryota</taxon>
        <taxon>Fungi</taxon>
        <taxon>Dikarya</taxon>
        <taxon>Ascomycota</taxon>
        <taxon>Saccharomycotina</taxon>
        <taxon>Saccharomycetes</taxon>
        <taxon>Saccharomycetales</taxon>
        <taxon>Saccharomycetaceae</taxon>
        <taxon>Eremothecium</taxon>
    </lineage>
</organism>
<keyword evidence="3 6" id="KW-0813">Transport</keyword>
<name>Q753X2_EREGS</name>
<evidence type="ECO:0000256" key="4">
    <source>
        <dbReference type="ARBA" id="ARBA00022927"/>
    </source>
</evidence>